<accession>A0A9J6CSM7</accession>
<name>A0A9J6CSM7_POLVA</name>
<sequence length="115" mass="13009">MTLAAQKKLILASTSSPTPRMVFKLSSLALLLLFCYTSVSTYFYVGKVVLPEGCANACPPQRDPQRFICARNVVTGQLGMFDGECQFGRYNHCIHTRQRYAFVRYGSCRSTDYQF</sequence>
<organism evidence="1 2">
    <name type="scientific">Polypedilum vanderplanki</name>
    <name type="common">Sleeping chironomid midge</name>
    <dbReference type="NCBI Taxonomy" id="319348"/>
    <lineage>
        <taxon>Eukaryota</taxon>
        <taxon>Metazoa</taxon>
        <taxon>Ecdysozoa</taxon>
        <taxon>Arthropoda</taxon>
        <taxon>Hexapoda</taxon>
        <taxon>Insecta</taxon>
        <taxon>Pterygota</taxon>
        <taxon>Neoptera</taxon>
        <taxon>Endopterygota</taxon>
        <taxon>Diptera</taxon>
        <taxon>Nematocera</taxon>
        <taxon>Chironomoidea</taxon>
        <taxon>Chironomidae</taxon>
        <taxon>Chironominae</taxon>
        <taxon>Polypedilum</taxon>
        <taxon>Polypedilum</taxon>
    </lineage>
</organism>
<keyword evidence="2" id="KW-1185">Reference proteome</keyword>
<gene>
    <name evidence="1" type="ORF">PVAND_014081</name>
</gene>
<evidence type="ECO:0000313" key="2">
    <source>
        <dbReference type="Proteomes" id="UP001107558"/>
    </source>
</evidence>
<dbReference type="AlphaFoldDB" id="A0A9J6CSM7"/>
<protein>
    <submittedName>
        <fullName evidence="1">Uncharacterized protein</fullName>
    </submittedName>
</protein>
<dbReference type="Proteomes" id="UP001107558">
    <property type="component" value="Chromosome 1"/>
</dbReference>
<dbReference type="EMBL" id="JADBJN010000001">
    <property type="protein sequence ID" value="KAG5684871.1"/>
    <property type="molecule type" value="Genomic_DNA"/>
</dbReference>
<proteinExistence type="predicted"/>
<dbReference type="OrthoDB" id="10377163at2759"/>
<comment type="caution">
    <text evidence="1">The sequence shown here is derived from an EMBL/GenBank/DDBJ whole genome shotgun (WGS) entry which is preliminary data.</text>
</comment>
<reference evidence="1" key="1">
    <citation type="submission" date="2021-03" db="EMBL/GenBank/DDBJ databases">
        <title>Chromosome level genome of the anhydrobiotic midge Polypedilum vanderplanki.</title>
        <authorList>
            <person name="Yoshida Y."/>
            <person name="Kikawada T."/>
            <person name="Gusev O."/>
        </authorList>
    </citation>
    <scope>NUCLEOTIDE SEQUENCE</scope>
    <source>
        <strain evidence="1">NIAS01</strain>
        <tissue evidence="1">Whole body or cell culture</tissue>
    </source>
</reference>
<evidence type="ECO:0000313" key="1">
    <source>
        <dbReference type="EMBL" id="KAG5684871.1"/>
    </source>
</evidence>